<reference evidence="3" key="1">
    <citation type="submission" date="2015-09" db="EMBL/GenBank/DDBJ databases">
        <authorList>
            <consortium name="Pathogen Informatics"/>
        </authorList>
    </citation>
    <scope>NUCLEOTIDE SEQUENCE [LARGE SCALE GENOMIC DNA]</scope>
    <source>
        <strain evidence="3">Lake Konstanz</strain>
    </source>
</reference>
<dbReference type="VEuPathDB" id="TriTrypDB:BSAL_80800"/>
<sequence length="279" mass="31253">MAPEISSFTKVELKLRKLYQAQDKLPKLIDDDQLEAQSLREYYIKLRVVAKGDEGGEAVTMRELFSRRDGRPAGRVLITGGAGLGKSTLLHYVAFRWSLEAEPQAAAKGACVVGAEDAEATGGLWHDQFRRVLRVPLKILSAVDAKQPMRALVELVREGLNAHDVYDPRGELFFEDNDVRELLFDEKDAVRPGTLLLLDGFDEVAQEASRTGSVVRKVLDLAFTEFDHFVVTTRPNAVELLPKSARVEREILNIGLGADGVRKFLDSFFRDKRELRDSL</sequence>
<dbReference type="PANTHER" id="PTHR46844:SF1">
    <property type="entry name" value="SLR5058 PROTEIN"/>
    <property type="match status" value="1"/>
</dbReference>
<evidence type="ECO:0000313" key="3">
    <source>
        <dbReference type="Proteomes" id="UP000051952"/>
    </source>
</evidence>
<gene>
    <name evidence="2" type="ORF">BSAL_80800</name>
</gene>
<dbReference type="PANTHER" id="PTHR46844">
    <property type="entry name" value="SLR5058 PROTEIN"/>
    <property type="match status" value="1"/>
</dbReference>
<dbReference type="PROSITE" id="PS50837">
    <property type="entry name" value="NACHT"/>
    <property type="match status" value="1"/>
</dbReference>
<dbReference type="EMBL" id="CYKH01000863">
    <property type="protein sequence ID" value="CUG53632.1"/>
    <property type="molecule type" value="Genomic_DNA"/>
</dbReference>
<accession>A0A0S4J1Z1</accession>
<evidence type="ECO:0000313" key="2">
    <source>
        <dbReference type="EMBL" id="CUG53632.1"/>
    </source>
</evidence>
<name>A0A0S4J1Z1_BODSA</name>
<dbReference type="Gene3D" id="3.40.50.300">
    <property type="entry name" value="P-loop containing nucleotide triphosphate hydrolases"/>
    <property type="match status" value="1"/>
</dbReference>
<dbReference type="InterPro" id="IPR027417">
    <property type="entry name" value="P-loop_NTPase"/>
</dbReference>
<evidence type="ECO:0000259" key="1">
    <source>
        <dbReference type="PROSITE" id="PS50837"/>
    </source>
</evidence>
<feature type="domain" description="NACHT" evidence="1">
    <location>
        <begin position="74"/>
        <end position="237"/>
    </location>
</feature>
<dbReference type="SUPFAM" id="SSF52540">
    <property type="entry name" value="P-loop containing nucleoside triphosphate hydrolases"/>
    <property type="match status" value="1"/>
</dbReference>
<dbReference type="InterPro" id="IPR007111">
    <property type="entry name" value="NACHT_NTPase"/>
</dbReference>
<keyword evidence="3" id="KW-1185">Reference proteome</keyword>
<organism evidence="2 3">
    <name type="scientific">Bodo saltans</name>
    <name type="common">Flagellated protozoan</name>
    <dbReference type="NCBI Taxonomy" id="75058"/>
    <lineage>
        <taxon>Eukaryota</taxon>
        <taxon>Discoba</taxon>
        <taxon>Euglenozoa</taxon>
        <taxon>Kinetoplastea</taxon>
        <taxon>Metakinetoplastina</taxon>
        <taxon>Eubodonida</taxon>
        <taxon>Bodonidae</taxon>
        <taxon>Bodo</taxon>
    </lineage>
</organism>
<dbReference type="AlphaFoldDB" id="A0A0S4J1Z1"/>
<dbReference type="Proteomes" id="UP000051952">
    <property type="component" value="Unassembled WGS sequence"/>
</dbReference>
<protein>
    <recommendedName>
        <fullName evidence="1">NACHT domain-containing protein</fullName>
    </recommendedName>
</protein>
<proteinExistence type="predicted"/>